<sequence>MLNGFIPFKESQITYLHYAILKDAPVVVTSLVKYGTDVYEGTCDYPDLEPLYLALANPHDNCQDLDKPLWIASSYALPRICEYLLERGASPNNLSNFGMGAMHLAGQLPNGPLFFFAQFQFYFTSAEIQI</sequence>
<dbReference type="Pfam" id="PF00023">
    <property type="entry name" value="Ank"/>
    <property type="match status" value="1"/>
</dbReference>
<reference evidence="1" key="1">
    <citation type="submission" date="2022-11" db="EMBL/GenBank/DDBJ databases">
        <authorList>
            <person name="Petersen C."/>
        </authorList>
    </citation>
    <scope>NUCLEOTIDE SEQUENCE</scope>
    <source>
        <strain evidence="1">IBT 20477</strain>
    </source>
</reference>
<name>A0A9W9MKH8_9EURO</name>
<organism evidence="1 2">
    <name type="scientific">Penicillium cf. viridicatum</name>
    <dbReference type="NCBI Taxonomy" id="2972119"/>
    <lineage>
        <taxon>Eukaryota</taxon>
        <taxon>Fungi</taxon>
        <taxon>Dikarya</taxon>
        <taxon>Ascomycota</taxon>
        <taxon>Pezizomycotina</taxon>
        <taxon>Eurotiomycetes</taxon>
        <taxon>Eurotiomycetidae</taxon>
        <taxon>Eurotiales</taxon>
        <taxon>Aspergillaceae</taxon>
        <taxon>Penicillium</taxon>
    </lineage>
</organism>
<comment type="caution">
    <text evidence="1">The sequence shown here is derived from an EMBL/GenBank/DDBJ whole genome shotgun (WGS) entry which is preliminary data.</text>
</comment>
<protein>
    <submittedName>
        <fullName evidence="1">Uncharacterized protein</fullName>
    </submittedName>
</protein>
<dbReference type="OrthoDB" id="539213at2759"/>
<dbReference type="EMBL" id="JAPQKQ010000003">
    <property type="protein sequence ID" value="KAJ5202962.1"/>
    <property type="molecule type" value="Genomic_DNA"/>
</dbReference>
<keyword evidence="2" id="KW-1185">Reference proteome</keyword>
<dbReference type="SMART" id="SM00248">
    <property type="entry name" value="ANK"/>
    <property type="match status" value="2"/>
</dbReference>
<reference evidence="1" key="2">
    <citation type="journal article" date="2023" name="IMA Fungus">
        <title>Comparative genomic study of the Penicillium genus elucidates a diverse pangenome and 15 lateral gene transfer events.</title>
        <authorList>
            <person name="Petersen C."/>
            <person name="Sorensen T."/>
            <person name="Nielsen M.R."/>
            <person name="Sondergaard T.E."/>
            <person name="Sorensen J.L."/>
            <person name="Fitzpatrick D.A."/>
            <person name="Frisvad J.C."/>
            <person name="Nielsen K.L."/>
        </authorList>
    </citation>
    <scope>NUCLEOTIDE SEQUENCE</scope>
    <source>
        <strain evidence="1">IBT 20477</strain>
    </source>
</reference>
<dbReference type="SUPFAM" id="SSF48403">
    <property type="entry name" value="Ankyrin repeat"/>
    <property type="match status" value="1"/>
</dbReference>
<dbReference type="Proteomes" id="UP001150942">
    <property type="component" value="Unassembled WGS sequence"/>
</dbReference>
<dbReference type="InterPro" id="IPR002110">
    <property type="entry name" value="Ankyrin_rpt"/>
</dbReference>
<gene>
    <name evidence="1" type="ORF">N7449_005041</name>
</gene>
<proteinExistence type="predicted"/>
<accession>A0A9W9MKH8</accession>
<dbReference type="InterPro" id="IPR036770">
    <property type="entry name" value="Ankyrin_rpt-contain_sf"/>
</dbReference>
<evidence type="ECO:0000313" key="2">
    <source>
        <dbReference type="Proteomes" id="UP001150942"/>
    </source>
</evidence>
<dbReference type="AlphaFoldDB" id="A0A9W9MKH8"/>
<evidence type="ECO:0000313" key="1">
    <source>
        <dbReference type="EMBL" id="KAJ5202962.1"/>
    </source>
</evidence>
<dbReference type="Gene3D" id="1.25.40.20">
    <property type="entry name" value="Ankyrin repeat-containing domain"/>
    <property type="match status" value="1"/>
</dbReference>